<evidence type="ECO:0000313" key="1">
    <source>
        <dbReference type="EMBL" id="KTB44086.1"/>
    </source>
</evidence>
<proteinExistence type="predicted"/>
<dbReference type="EMBL" id="LATX01001003">
    <property type="protein sequence ID" value="KTB44086.1"/>
    <property type="molecule type" value="Genomic_DNA"/>
</dbReference>
<evidence type="ECO:0000313" key="2">
    <source>
        <dbReference type="Proteomes" id="UP000054988"/>
    </source>
</evidence>
<name>A0A0W0G674_MONRR</name>
<comment type="caution">
    <text evidence="1">The sequence shown here is derived from an EMBL/GenBank/DDBJ whole genome shotgun (WGS) entry which is preliminary data.</text>
</comment>
<gene>
    <name evidence="1" type="ORF">WG66_3342</name>
</gene>
<dbReference type="Proteomes" id="UP000054988">
    <property type="component" value="Unassembled WGS sequence"/>
</dbReference>
<reference evidence="1 2" key="1">
    <citation type="submission" date="2015-12" db="EMBL/GenBank/DDBJ databases">
        <title>Draft genome sequence of Moniliophthora roreri, the causal agent of frosty pod rot of cacao.</title>
        <authorList>
            <person name="Aime M.C."/>
            <person name="Diaz-Valderrama J.R."/>
            <person name="Kijpornyongpan T."/>
            <person name="Phillips-Mora W."/>
        </authorList>
    </citation>
    <scope>NUCLEOTIDE SEQUENCE [LARGE SCALE GENOMIC DNA]</scope>
    <source>
        <strain evidence="1 2">MCA 2952</strain>
    </source>
</reference>
<accession>A0A0W0G674</accession>
<organism evidence="1 2">
    <name type="scientific">Moniliophthora roreri</name>
    <name type="common">Frosty pod rot fungus</name>
    <name type="synonym">Monilia roreri</name>
    <dbReference type="NCBI Taxonomy" id="221103"/>
    <lineage>
        <taxon>Eukaryota</taxon>
        <taxon>Fungi</taxon>
        <taxon>Dikarya</taxon>
        <taxon>Basidiomycota</taxon>
        <taxon>Agaricomycotina</taxon>
        <taxon>Agaricomycetes</taxon>
        <taxon>Agaricomycetidae</taxon>
        <taxon>Agaricales</taxon>
        <taxon>Marasmiineae</taxon>
        <taxon>Marasmiaceae</taxon>
        <taxon>Moniliophthora</taxon>
    </lineage>
</organism>
<protein>
    <submittedName>
        <fullName evidence="1">Uncharacterized protein</fullName>
    </submittedName>
</protein>
<dbReference type="AlphaFoldDB" id="A0A0W0G674"/>
<sequence>MPSKLKGDIQESREECWDELLASRCGVKALRNLRITTQQDHMSPQPRRLFDKTFATIRSSYQKILNSTVAKTVYGVYGMGELRVVMTTWTEAMAGTEADLFFTSSGRAAVSQYLLDAEREMKGYGVEINRTKAGILSLENKKNNQEDLDCVFLNITLPDLSSLKISGKDDKDDKPDEPWTKIDERSISDFVQGSACSITSLCLRWLPLTDPQTITLLRLLPELGTLHIEEQVQAHSYRRTNKIVTSAFAKQLAMDLVDTPSTPFLPRLKDLTFVIHNRGLNQQGLSNAIISRWLPRT</sequence>